<dbReference type="Gene3D" id="3.40.50.2300">
    <property type="match status" value="1"/>
</dbReference>
<dbReference type="InterPro" id="IPR001789">
    <property type="entry name" value="Sig_transdc_resp-reg_receiver"/>
</dbReference>
<dbReference type="GO" id="GO:0000156">
    <property type="term" value="F:phosphorelay response regulator activity"/>
    <property type="evidence" value="ECO:0007669"/>
    <property type="project" value="InterPro"/>
</dbReference>
<sequence length="254" mass="29551">MNILIIEDEPHTAQILSEIIVQVRPDSIILDTLESIEQSVKYLSNDKNLPDLIFSDIQLADGLSFEIFSKVQLKCPIIFCTAFDQYTLQAFKTNGIEYVLKPVKEEDVEIAFTKYETLKESLKPDTEIVNLLKNTFQQKENYKSSILVHVKESFIPIEVSKIAFFIVDTEVLYIHTFDNQRYPVFKSMSEIEASIAPSLFFRINRQVLLSKKAIKKIQPYFNRKVVIKTDLKIKEQLIVSRLKVTEFMNWIEQS</sequence>
<evidence type="ECO:0000259" key="3">
    <source>
        <dbReference type="PROSITE" id="PS50930"/>
    </source>
</evidence>
<comment type="caution">
    <text evidence="4">The sequence shown here is derived from an EMBL/GenBank/DDBJ whole genome shotgun (WGS) entry which is preliminary data.</text>
</comment>
<dbReference type="InterPro" id="IPR011006">
    <property type="entry name" value="CheY-like_superfamily"/>
</dbReference>
<organism evidence="4 5">
    <name type="scientific">Marinilabilia rubra</name>
    <dbReference type="NCBI Taxonomy" id="2162893"/>
    <lineage>
        <taxon>Bacteria</taxon>
        <taxon>Pseudomonadati</taxon>
        <taxon>Bacteroidota</taxon>
        <taxon>Bacteroidia</taxon>
        <taxon>Marinilabiliales</taxon>
        <taxon>Marinilabiliaceae</taxon>
        <taxon>Marinilabilia</taxon>
    </lineage>
</organism>
<dbReference type="SUPFAM" id="SSF52172">
    <property type="entry name" value="CheY-like"/>
    <property type="match status" value="1"/>
</dbReference>
<feature type="domain" description="Response regulatory" evidence="2">
    <location>
        <begin position="2"/>
        <end position="116"/>
    </location>
</feature>
<keyword evidence="4" id="KW-0238">DNA-binding</keyword>
<dbReference type="SMART" id="SM00448">
    <property type="entry name" value="REC"/>
    <property type="match status" value="1"/>
</dbReference>
<evidence type="ECO:0000259" key="2">
    <source>
        <dbReference type="PROSITE" id="PS50110"/>
    </source>
</evidence>
<dbReference type="PANTHER" id="PTHR37299:SF1">
    <property type="entry name" value="STAGE 0 SPORULATION PROTEIN A HOMOLOG"/>
    <property type="match status" value="1"/>
</dbReference>
<dbReference type="OrthoDB" id="1490554at2"/>
<dbReference type="RefSeq" id="WP_109266245.1">
    <property type="nucleotide sequence ID" value="NZ_QEWP01000031.1"/>
</dbReference>
<dbReference type="GO" id="GO:0003677">
    <property type="term" value="F:DNA binding"/>
    <property type="evidence" value="ECO:0007669"/>
    <property type="project" value="UniProtKB-KW"/>
</dbReference>
<protein>
    <submittedName>
        <fullName evidence="4">DNA-binding response regulator</fullName>
    </submittedName>
</protein>
<dbReference type="SMART" id="SM00850">
    <property type="entry name" value="LytTR"/>
    <property type="match status" value="1"/>
</dbReference>
<reference evidence="4 5" key="1">
    <citation type="submission" date="2018-05" db="EMBL/GenBank/DDBJ databases">
        <title>Marinilabilia rubrum sp. nov., isolated from saltern sediment.</title>
        <authorList>
            <person name="Zhang R."/>
        </authorList>
    </citation>
    <scope>NUCLEOTIDE SEQUENCE [LARGE SCALE GENOMIC DNA]</scope>
    <source>
        <strain evidence="4 5">WTE16</strain>
    </source>
</reference>
<dbReference type="InterPro" id="IPR007492">
    <property type="entry name" value="LytTR_DNA-bd_dom"/>
</dbReference>
<keyword evidence="1" id="KW-0597">Phosphoprotein</keyword>
<gene>
    <name evidence="4" type="ORF">DDZ16_19940</name>
</gene>
<feature type="domain" description="HTH LytTR-type" evidence="3">
    <location>
        <begin position="146"/>
        <end position="253"/>
    </location>
</feature>
<evidence type="ECO:0000313" key="5">
    <source>
        <dbReference type="Proteomes" id="UP000244956"/>
    </source>
</evidence>
<dbReference type="Proteomes" id="UP000244956">
    <property type="component" value="Unassembled WGS sequence"/>
</dbReference>
<accession>A0A2U2B3I9</accession>
<dbReference type="Pfam" id="PF04397">
    <property type="entry name" value="LytTR"/>
    <property type="match status" value="1"/>
</dbReference>
<dbReference type="InterPro" id="IPR046947">
    <property type="entry name" value="LytR-like"/>
</dbReference>
<dbReference type="PROSITE" id="PS50930">
    <property type="entry name" value="HTH_LYTTR"/>
    <property type="match status" value="1"/>
</dbReference>
<dbReference type="AlphaFoldDB" id="A0A2U2B3I9"/>
<dbReference type="Gene3D" id="2.40.50.1020">
    <property type="entry name" value="LytTr DNA-binding domain"/>
    <property type="match status" value="1"/>
</dbReference>
<evidence type="ECO:0000313" key="4">
    <source>
        <dbReference type="EMBL" id="PWD97614.1"/>
    </source>
</evidence>
<dbReference type="Pfam" id="PF00072">
    <property type="entry name" value="Response_reg"/>
    <property type="match status" value="1"/>
</dbReference>
<dbReference type="EMBL" id="QEWP01000031">
    <property type="protein sequence ID" value="PWD97614.1"/>
    <property type="molecule type" value="Genomic_DNA"/>
</dbReference>
<name>A0A2U2B3I9_9BACT</name>
<feature type="modified residue" description="4-aspartylphosphate" evidence="1">
    <location>
        <position position="56"/>
    </location>
</feature>
<dbReference type="PANTHER" id="PTHR37299">
    <property type="entry name" value="TRANSCRIPTIONAL REGULATOR-RELATED"/>
    <property type="match status" value="1"/>
</dbReference>
<dbReference type="PROSITE" id="PS50110">
    <property type="entry name" value="RESPONSE_REGULATORY"/>
    <property type="match status" value="1"/>
</dbReference>
<proteinExistence type="predicted"/>
<keyword evidence="5" id="KW-1185">Reference proteome</keyword>
<evidence type="ECO:0000256" key="1">
    <source>
        <dbReference type="PROSITE-ProRule" id="PRU00169"/>
    </source>
</evidence>